<keyword evidence="4" id="KW-1185">Reference proteome</keyword>
<dbReference type="GeneID" id="28723614"/>
<evidence type="ECO:0000256" key="1">
    <source>
        <dbReference type="SAM" id="MobiDB-lite"/>
    </source>
</evidence>
<dbReference type="InterPro" id="IPR051100">
    <property type="entry name" value="DnaJ_subfamily_B/C"/>
</dbReference>
<feature type="domain" description="J" evidence="2">
    <location>
        <begin position="13"/>
        <end position="77"/>
    </location>
</feature>
<dbReference type="PRINTS" id="PR00625">
    <property type="entry name" value="JDOMAIN"/>
</dbReference>
<accession>A0A120K243</accession>
<dbReference type="Proteomes" id="UP000243052">
    <property type="component" value="Chromosome iv"/>
</dbReference>
<proteinExistence type="predicted"/>
<dbReference type="PANTHER" id="PTHR43908:SF3">
    <property type="entry name" value="AT29763P-RELATED"/>
    <property type="match status" value="1"/>
</dbReference>
<evidence type="ECO:0000313" key="3">
    <source>
        <dbReference type="EMBL" id="AMD20371.1"/>
    </source>
</evidence>
<dbReference type="PROSITE" id="PS00636">
    <property type="entry name" value="DNAJ_1"/>
    <property type="match status" value="1"/>
</dbReference>
<dbReference type="GO" id="GO:0030544">
    <property type="term" value="F:Hsp70 protein binding"/>
    <property type="evidence" value="ECO:0007669"/>
    <property type="project" value="TreeGrafter"/>
</dbReference>
<dbReference type="Gene3D" id="1.10.287.110">
    <property type="entry name" value="DnaJ domain"/>
    <property type="match status" value="1"/>
</dbReference>
<organism evidence="3 4">
    <name type="scientific">Eremothecium sinecaudum</name>
    <dbReference type="NCBI Taxonomy" id="45286"/>
    <lineage>
        <taxon>Eukaryota</taxon>
        <taxon>Fungi</taxon>
        <taxon>Dikarya</taxon>
        <taxon>Ascomycota</taxon>
        <taxon>Saccharomycotina</taxon>
        <taxon>Saccharomycetes</taxon>
        <taxon>Saccharomycetales</taxon>
        <taxon>Saccharomycetaceae</taxon>
        <taxon>Eremothecium</taxon>
    </lineage>
</organism>
<feature type="compositionally biased region" description="Basic and acidic residues" evidence="1">
    <location>
        <begin position="207"/>
        <end position="217"/>
    </location>
</feature>
<reference evidence="3 4" key="1">
    <citation type="submission" date="2016-01" db="EMBL/GenBank/DDBJ databases">
        <title>Genome sequence of the yeast Holleya sinecauda.</title>
        <authorList>
            <person name="Dietrich F.S."/>
        </authorList>
    </citation>
    <scope>NUCLEOTIDE SEQUENCE [LARGE SCALE GENOMIC DNA]</scope>
    <source>
        <strain evidence="3 4">ATCC 58844</strain>
    </source>
</reference>
<feature type="region of interest" description="Disordered" evidence="1">
    <location>
        <begin position="97"/>
        <end position="138"/>
    </location>
</feature>
<feature type="region of interest" description="Disordered" evidence="1">
    <location>
        <begin position="151"/>
        <end position="262"/>
    </location>
</feature>
<dbReference type="CDD" id="cd06257">
    <property type="entry name" value="DnaJ"/>
    <property type="match status" value="1"/>
</dbReference>
<protein>
    <submittedName>
        <fullName evidence="3">HDL373Cp</fullName>
    </submittedName>
</protein>
<dbReference type="InterPro" id="IPR036869">
    <property type="entry name" value="J_dom_sf"/>
</dbReference>
<feature type="compositionally biased region" description="Polar residues" evidence="1">
    <location>
        <begin position="157"/>
        <end position="170"/>
    </location>
</feature>
<dbReference type="Pfam" id="PF00226">
    <property type="entry name" value="DnaJ"/>
    <property type="match status" value="1"/>
</dbReference>
<dbReference type="GO" id="GO:0005789">
    <property type="term" value="C:endoplasmic reticulum membrane"/>
    <property type="evidence" value="ECO:0007669"/>
    <property type="project" value="TreeGrafter"/>
</dbReference>
<evidence type="ECO:0000259" key="2">
    <source>
        <dbReference type="PROSITE" id="PS50076"/>
    </source>
</evidence>
<dbReference type="EMBL" id="CP014244">
    <property type="protein sequence ID" value="AMD20371.1"/>
    <property type="molecule type" value="Genomic_DNA"/>
</dbReference>
<dbReference type="InterPro" id="IPR018253">
    <property type="entry name" value="DnaJ_domain_CS"/>
</dbReference>
<feature type="compositionally biased region" description="Polar residues" evidence="1">
    <location>
        <begin position="245"/>
        <end position="260"/>
    </location>
</feature>
<dbReference type="GO" id="GO:0071218">
    <property type="term" value="P:cellular response to misfolded protein"/>
    <property type="evidence" value="ECO:0007669"/>
    <property type="project" value="TreeGrafter"/>
</dbReference>
<dbReference type="PROSITE" id="PS50076">
    <property type="entry name" value="DNAJ_2"/>
    <property type="match status" value="1"/>
</dbReference>
<evidence type="ECO:0000313" key="4">
    <source>
        <dbReference type="Proteomes" id="UP000243052"/>
    </source>
</evidence>
<name>A0A120K243_9SACH</name>
<dbReference type="OrthoDB" id="10250354at2759"/>
<feature type="region of interest" description="Disordered" evidence="1">
    <location>
        <begin position="308"/>
        <end position="332"/>
    </location>
</feature>
<dbReference type="InterPro" id="IPR001623">
    <property type="entry name" value="DnaJ_domain"/>
</dbReference>
<dbReference type="RefSeq" id="XP_017987367.1">
    <property type="nucleotide sequence ID" value="XM_018132055.1"/>
</dbReference>
<gene>
    <name evidence="3" type="ORF">AW171_hschr42261</name>
</gene>
<dbReference type="STRING" id="45286.A0A120K243"/>
<dbReference type="SUPFAM" id="SSF46565">
    <property type="entry name" value="Chaperone J-domain"/>
    <property type="match status" value="1"/>
</dbReference>
<dbReference type="AlphaFoldDB" id="A0A120K243"/>
<dbReference type="PANTHER" id="PTHR43908">
    <property type="entry name" value="AT29763P-RELATED"/>
    <property type="match status" value="1"/>
</dbReference>
<sequence length="546" mass="62507">MMYSDNIQLDETTYYSVLGLPFDTTETQIRKSYMRLARELHPDKSKSKEAAELFKIVAHAHSILTDKEKRLKYDRQLISKGLHKYYPKKGLSSLFDPLDKSNTTPNGGRLPGDIKKPKAVPKCTKPYEEQPYGFGAEDILQRSPYRDKLQTHAPRTKSFNPKGYQNQRNPKTPPKKDEKKSSTFSARFPYSTGTASSKDFPTVNEEFPGKKMPKTDPYDLASPFASPNHRHYARTKFEASRRNTRSTSPLKNMPTSQTESLKGLKDIIDKLAADKDRDKSETNSFSVHQTSQEYTLFPEDLSDFEKRSFDSEDQSPIPTAAATSGGAHVKESVDAQQNKDFSLDELDKNLPKQYEYFNMRNVSDTLDRLHLKRQKLSNDTSSAPPKASRPNRLHESPHDSVKLTDPVNMPIPRVYKLDVIPTQEFEIDLSLPNMQLPPMPSFQCNILNKAEIETCRAQILEFNNRTNQLKRKLVSILARRTQADSLLEERVVRVENMSAYVQAKNYDIEVVSKLYEIQNRQRIVAESFTNLMRSVYATGTFTQTHN</sequence>
<dbReference type="SMART" id="SM00271">
    <property type="entry name" value="DnaJ"/>
    <property type="match status" value="1"/>
</dbReference>
<feature type="compositionally biased region" description="Basic and acidic residues" evidence="1">
    <location>
        <begin position="392"/>
        <end position="402"/>
    </location>
</feature>
<feature type="region of interest" description="Disordered" evidence="1">
    <location>
        <begin position="375"/>
        <end position="405"/>
    </location>
</feature>